<evidence type="ECO:0000313" key="2">
    <source>
        <dbReference type="Proteomes" id="UP000765509"/>
    </source>
</evidence>
<reference evidence="1" key="1">
    <citation type="submission" date="2021-03" db="EMBL/GenBank/DDBJ databases">
        <title>Draft genome sequence of rust myrtle Austropuccinia psidii MF-1, a brazilian biotype.</title>
        <authorList>
            <person name="Quecine M.C."/>
            <person name="Pachon D.M.R."/>
            <person name="Bonatelli M.L."/>
            <person name="Correr F.H."/>
            <person name="Franceschini L.M."/>
            <person name="Leite T.F."/>
            <person name="Margarido G.R.A."/>
            <person name="Almeida C.A."/>
            <person name="Ferrarezi J.A."/>
            <person name="Labate C.A."/>
        </authorList>
    </citation>
    <scope>NUCLEOTIDE SEQUENCE</scope>
    <source>
        <strain evidence="1">MF-1</strain>
    </source>
</reference>
<comment type="caution">
    <text evidence="1">The sequence shown here is derived from an EMBL/GenBank/DDBJ whole genome shotgun (WGS) entry which is preliminary data.</text>
</comment>
<accession>A0A9Q3FC61</accession>
<dbReference type="EMBL" id="AVOT02042024">
    <property type="protein sequence ID" value="MBW0537408.1"/>
    <property type="molecule type" value="Genomic_DNA"/>
</dbReference>
<gene>
    <name evidence="1" type="ORF">O181_077123</name>
</gene>
<organism evidence="1 2">
    <name type="scientific">Austropuccinia psidii MF-1</name>
    <dbReference type="NCBI Taxonomy" id="1389203"/>
    <lineage>
        <taxon>Eukaryota</taxon>
        <taxon>Fungi</taxon>
        <taxon>Dikarya</taxon>
        <taxon>Basidiomycota</taxon>
        <taxon>Pucciniomycotina</taxon>
        <taxon>Pucciniomycetes</taxon>
        <taxon>Pucciniales</taxon>
        <taxon>Sphaerophragmiaceae</taxon>
        <taxon>Austropuccinia</taxon>
    </lineage>
</organism>
<keyword evidence="2" id="KW-1185">Reference proteome</keyword>
<dbReference type="AlphaFoldDB" id="A0A9Q3FC61"/>
<name>A0A9Q3FC61_9BASI</name>
<evidence type="ECO:0000313" key="1">
    <source>
        <dbReference type="EMBL" id="MBW0537408.1"/>
    </source>
</evidence>
<protein>
    <submittedName>
        <fullName evidence="1">Uncharacterized protein</fullName>
    </submittedName>
</protein>
<proteinExistence type="predicted"/>
<dbReference type="Proteomes" id="UP000765509">
    <property type="component" value="Unassembled WGS sequence"/>
</dbReference>
<sequence length="181" mass="21155">MGIGLKNTQMHVWKNHILRNKTAGKVLVTLTAGKTTYSNFSATRTHYVVLGQQFCDYFNIVSRLSSSPQEEGKNKELRTSRSGIEEYKIHNLEKENKGYGNLDLEEYDKLLKRKYNMGYYYDQKREEESASREKLDYVSENIKENYGINNPKEETYSQFTENKINKDEEATESYQAFNLAL</sequence>